<dbReference type="PANTHER" id="PTHR32411:SF43">
    <property type="entry name" value="CYSTEINE-RICH REPEAT SECRETORY PROTEIN 38"/>
    <property type="match status" value="1"/>
</dbReference>
<organism evidence="3 4">
    <name type="scientific">Zingiber officinale</name>
    <name type="common">Ginger</name>
    <name type="synonym">Amomum zingiber</name>
    <dbReference type="NCBI Taxonomy" id="94328"/>
    <lineage>
        <taxon>Eukaryota</taxon>
        <taxon>Viridiplantae</taxon>
        <taxon>Streptophyta</taxon>
        <taxon>Embryophyta</taxon>
        <taxon>Tracheophyta</taxon>
        <taxon>Spermatophyta</taxon>
        <taxon>Magnoliopsida</taxon>
        <taxon>Liliopsida</taxon>
        <taxon>Zingiberales</taxon>
        <taxon>Zingiberaceae</taxon>
        <taxon>Zingiber</taxon>
    </lineage>
</organism>
<dbReference type="AlphaFoldDB" id="A0A8J5KI45"/>
<dbReference type="InterPro" id="IPR002902">
    <property type="entry name" value="GNK2"/>
</dbReference>
<evidence type="ECO:0000259" key="2">
    <source>
        <dbReference type="PROSITE" id="PS51473"/>
    </source>
</evidence>
<feature type="chain" id="PRO_5035299132" description="Gnk2-homologous domain-containing protein" evidence="1">
    <location>
        <begin position="26"/>
        <end position="250"/>
    </location>
</feature>
<dbReference type="CDD" id="cd23509">
    <property type="entry name" value="Gnk2-like"/>
    <property type="match status" value="2"/>
</dbReference>
<evidence type="ECO:0000256" key="1">
    <source>
        <dbReference type="SAM" id="SignalP"/>
    </source>
</evidence>
<proteinExistence type="predicted"/>
<keyword evidence="4" id="KW-1185">Reference proteome</keyword>
<protein>
    <recommendedName>
        <fullName evidence="2">Gnk2-homologous domain-containing protein</fullName>
    </recommendedName>
</protein>
<accession>A0A8J5KI45</accession>
<feature type="domain" description="Gnk2-homologous" evidence="2">
    <location>
        <begin position="27"/>
        <end position="129"/>
    </location>
</feature>
<dbReference type="InterPro" id="IPR050581">
    <property type="entry name" value="CRR_secretory_protein"/>
</dbReference>
<gene>
    <name evidence="3" type="ORF">ZIOFF_057171</name>
</gene>
<dbReference type="OrthoDB" id="696781at2759"/>
<dbReference type="Proteomes" id="UP000734854">
    <property type="component" value="Unassembled WGS sequence"/>
</dbReference>
<keyword evidence="1" id="KW-0732">Signal</keyword>
<name>A0A8J5KI45_ZINOF</name>
<dbReference type="PROSITE" id="PS51473">
    <property type="entry name" value="GNK2"/>
    <property type="match status" value="2"/>
</dbReference>
<evidence type="ECO:0000313" key="3">
    <source>
        <dbReference type="EMBL" id="KAG6480587.1"/>
    </source>
</evidence>
<dbReference type="FunFam" id="3.30.430.20:FF:000002">
    <property type="entry name" value="Cysteine-rich receptor-like protein kinase 10"/>
    <property type="match status" value="1"/>
</dbReference>
<sequence>MHSPASSTLYLLCSALFIHAALTTAVDPLHAACSTSKNYTSHGAFSNSLHQMMFLLATKAAPIGFALGSVGHGDSRVNGLALCRGDVRSSACAACIRSAGARVRDLCPRNNEAIIWFDECMLRYSDTEFFGDVDYDHSFSLFDPRNTFNTGNVSDAKAFYGKVEFLLERLKNKTYISPLLFANQELEIGESRNLYGVAQCTKDISGGDCKKCLEAAINKLRGCCRGQRGGRVVGGSCNMRYQLYPFLDDA</sequence>
<dbReference type="EMBL" id="JACMSC010000016">
    <property type="protein sequence ID" value="KAG6480587.1"/>
    <property type="molecule type" value="Genomic_DNA"/>
</dbReference>
<feature type="signal peptide" evidence="1">
    <location>
        <begin position="1"/>
        <end position="25"/>
    </location>
</feature>
<dbReference type="PANTHER" id="PTHR32411">
    <property type="entry name" value="CYSTEINE-RICH REPEAT SECRETORY PROTEIN 38-RELATED"/>
    <property type="match status" value="1"/>
</dbReference>
<reference evidence="3 4" key="1">
    <citation type="submission" date="2020-08" db="EMBL/GenBank/DDBJ databases">
        <title>Plant Genome Project.</title>
        <authorList>
            <person name="Zhang R.-G."/>
        </authorList>
    </citation>
    <scope>NUCLEOTIDE SEQUENCE [LARGE SCALE GENOMIC DNA]</scope>
    <source>
        <tissue evidence="3">Rhizome</tissue>
    </source>
</reference>
<comment type="caution">
    <text evidence="3">The sequence shown here is derived from an EMBL/GenBank/DDBJ whole genome shotgun (WGS) entry which is preliminary data.</text>
</comment>
<evidence type="ECO:0000313" key="4">
    <source>
        <dbReference type="Proteomes" id="UP000734854"/>
    </source>
</evidence>
<feature type="domain" description="Gnk2-homologous" evidence="2">
    <location>
        <begin position="141"/>
        <end position="246"/>
    </location>
</feature>
<dbReference type="Pfam" id="PF01657">
    <property type="entry name" value="Stress-antifung"/>
    <property type="match status" value="2"/>
</dbReference>